<evidence type="ECO:0000313" key="3">
    <source>
        <dbReference type="Proteomes" id="UP000663193"/>
    </source>
</evidence>
<organism evidence="2 3">
    <name type="scientific">Phaeosphaeria nodorum (strain SN15 / ATCC MYA-4574 / FGSC 10173)</name>
    <name type="common">Glume blotch fungus</name>
    <name type="synonym">Parastagonospora nodorum</name>
    <dbReference type="NCBI Taxonomy" id="321614"/>
    <lineage>
        <taxon>Eukaryota</taxon>
        <taxon>Fungi</taxon>
        <taxon>Dikarya</taxon>
        <taxon>Ascomycota</taxon>
        <taxon>Pezizomycotina</taxon>
        <taxon>Dothideomycetes</taxon>
        <taxon>Pleosporomycetidae</taxon>
        <taxon>Pleosporales</taxon>
        <taxon>Pleosporineae</taxon>
        <taxon>Phaeosphaeriaceae</taxon>
        <taxon>Parastagonospora</taxon>
    </lineage>
</organism>
<proteinExistence type="predicted"/>
<dbReference type="EMBL" id="CP069023">
    <property type="protein sequence ID" value="QRC91214.1"/>
    <property type="molecule type" value="Genomic_DNA"/>
</dbReference>
<name>A0A7U2HUX5_PHANO</name>
<evidence type="ECO:0000256" key="1">
    <source>
        <dbReference type="SAM" id="MobiDB-lite"/>
    </source>
</evidence>
<reference evidence="3" key="1">
    <citation type="journal article" date="2021" name="BMC Genomics">
        <title>Chromosome-level genome assembly and manually-curated proteome of model necrotroph Parastagonospora nodorum Sn15 reveals a genome-wide trove of candidate effector homologs, and redundancy of virulence-related functions within an accessory chromosome.</title>
        <authorList>
            <person name="Bertazzoni S."/>
            <person name="Jones D.A.B."/>
            <person name="Phan H.T."/>
            <person name="Tan K.-C."/>
            <person name="Hane J.K."/>
        </authorList>
    </citation>
    <scope>NUCLEOTIDE SEQUENCE [LARGE SCALE GENOMIC DNA]</scope>
    <source>
        <strain evidence="3">SN15 / ATCC MYA-4574 / FGSC 10173)</strain>
    </source>
</reference>
<feature type="region of interest" description="Disordered" evidence="1">
    <location>
        <begin position="1"/>
        <end position="39"/>
    </location>
</feature>
<dbReference type="Proteomes" id="UP000663193">
    <property type="component" value="Chromosome 1"/>
</dbReference>
<dbReference type="AlphaFoldDB" id="A0A7U2HUX5"/>
<keyword evidence="3" id="KW-1185">Reference proteome</keyword>
<accession>A0A7U2HUX5</accession>
<protein>
    <submittedName>
        <fullName evidence="2">Uncharacterized protein</fullName>
    </submittedName>
</protein>
<gene>
    <name evidence="2" type="ORF">JI435_401110</name>
</gene>
<dbReference type="VEuPathDB" id="FungiDB:JI435_401110"/>
<sequence>MRPSMKRNKLMSHTKRSQTKQHDDCDLRLPTSGGAPPLATAHKRASDAQANLGRWLGGSTLHLNVIQTICCLPTRNPDQLSPLHHLSRLVTSVHSCSCSHVLRHRSPQAAPPHELAFRV</sequence>
<feature type="compositionally biased region" description="Basic residues" evidence="1">
    <location>
        <begin position="1"/>
        <end position="19"/>
    </location>
</feature>
<evidence type="ECO:0000313" key="2">
    <source>
        <dbReference type="EMBL" id="QRC91214.1"/>
    </source>
</evidence>